<evidence type="ECO:0000256" key="1">
    <source>
        <dbReference type="ARBA" id="ARBA00006734"/>
    </source>
</evidence>
<evidence type="ECO:0000256" key="2">
    <source>
        <dbReference type="ARBA" id="ARBA00022602"/>
    </source>
</evidence>
<comment type="function">
    <text evidence="6">Catalyzes the transfer of a geranyl-geranyl moiety from geranyl-geranyl pyrophosphate to cysteines occuring in specific C-terminal amino acid sequences.</text>
</comment>
<keyword evidence="2 6" id="KW-0637">Prenyltransferase</keyword>
<dbReference type="Proteomes" id="UP000095283">
    <property type="component" value="Unplaced"/>
</dbReference>
<comment type="similarity">
    <text evidence="1 6">Belongs to the protein prenyltransferase subunit alpha family.</text>
</comment>
<dbReference type="AlphaFoldDB" id="A0A1I7X9Q1"/>
<keyword evidence="4" id="KW-0677">Repeat</keyword>
<evidence type="ECO:0000313" key="7">
    <source>
        <dbReference type="Proteomes" id="UP000095283"/>
    </source>
</evidence>
<dbReference type="Gene3D" id="1.25.40.120">
    <property type="entry name" value="Protein prenylyltransferase"/>
    <property type="match status" value="1"/>
</dbReference>
<dbReference type="EC" id="2.5.1.60" evidence="6"/>
<dbReference type="PROSITE" id="PS51147">
    <property type="entry name" value="PFTA"/>
    <property type="match status" value="1"/>
</dbReference>
<evidence type="ECO:0000256" key="6">
    <source>
        <dbReference type="RuleBase" id="RU367120"/>
    </source>
</evidence>
<evidence type="ECO:0000256" key="4">
    <source>
        <dbReference type="ARBA" id="ARBA00022737"/>
    </source>
</evidence>
<evidence type="ECO:0000313" key="8">
    <source>
        <dbReference type="WBParaSite" id="Hba_14407"/>
    </source>
</evidence>
<dbReference type="WBParaSite" id="Hba_14407">
    <property type="protein sequence ID" value="Hba_14407"/>
    <property type="gene ID" value="Hba_14407"/>
</dbReference>
<comment type="catalytic activity">
    <reaction evidence="5 6">
        <text>geranylgeranyl diphosphate + L-cysteinyl-[protein] = S-geranylgeranyl-L-cysteinyl-[protein] + diphosphate</text>
        <dbReference type="Rhea" id="RHEA:21240"/>
        <dbReference type="Rhea" id="RHEA-COMP:10131"/>
        <dbReference type="Rhea" id="RHEA-COMP:11537"/>
        <dbReference type="ChEBI" id="CHEBI:29950"/>
        <dbReference type="ChEBI" id="CHEBI:33019"/>
        <dbReference type="ChEBI" id="CHEBI:57533"/>
        <dbReference type="ChEBI" id="CHEBI:86021"/>
        <dbReference type="EC" id="2.5.1.60"/>
    </reaction>
</comment>
<proteinExistence type="inferred from homology"/>
<dbReference type="GO" id="GO:0005968">
    <property type="term" value="C:Rab-protein geranylgeranyltransferase complex"/>
    <property type="evidence" value="ECO:0007669"/>
    <property type="project" value="TreeGrafter"/>
</dbReference>
<evidence type="ECO:0000256" key="5">
    <source>
        <dbReference type="ARBA" id="ARBA00047658"/>
    </source>
</evidence>
<name>A0A1I7X9Q1_HETBA</name>
<evidence type="ECO:0000256" key="3">
    <source>
        <dbReference type="ARBA" id="ARBA00022679"/>
    </source>
</evidence>
<dbReference type="InterPro" id="IPR002088">
    <property type="entry name" value="Prenyl_trans_a"/>
</dbReference>
<keyword evidence="3 6" id="KW-0808">Transferase</keyword>
<protein>
    <recommendedName>
        <fullName evidence="6">Geranylgeranyl transferase type-2 subunit alpha</fullName>
        <ecNumber evidence="6">2.5.1.60</ecNumber>
    </recommendedName>
    <alternativeName>
        <fullName evidence="6">Geranylgeranyl transferase type II subunit alpha</fullName>
    </alternativeName>
</protein>
<dbReference type="GO" id="GO:0097354">
    <property type="term" value="P:prenylation"/>
    <property type="evidence" value="ECO:0007669"/>
    <property type="project" value="UniProtKB-UniRule"/>
</dbReference>
<dbReference type="PANTHER" id="PTHR11129">
    <property type="entry name" value="PROTEIN FARNESYLTRANSFERASE ALPHA SUBUNIT/RAB GERANYLGERANYL TRANSFERASE ALPHA SUBUNIT"/>
    <property type="match status" value="1"/>
</dbReference>
<organism evidence="7 8">
    <name type="scientific">Heterorhabditis bacteriophora</name>
    <name type="common">Entomopathogenic nematode worm</name>
    <dbReference type="NCBI Taxonomy" id="37862"/>
    <lineage>
        <taxon>Eukaryota</taxon>
        <taxon>Metazoa</taxon>
        <taxon>Ecdysozoa</taxon>
        <taxon>Nematoda</taxon>
        <taxon>Chromadorea</taxon>
        <taxon>Rhabditida</taxon>
        <taxon>Rhabditina</taxon>
        <taxon>Rhabditomorpha</taxon>
        <taxon>Strongyloidea</taxon>
        <taxon>Heterorhabditidae</taxon>
        <taxon>Heterorhabditis</taxon>
    </lineage>
</organism>
<dbReference type="PANTHER" id="PTHR11129:SF2">
    <property type="entry name" value="GERANYLGERANYL TRANSFERASE TYPE-2 SUBUNIT ALPHA"/>
    <property type="match status" value="1"/>
</dbReference>
<sequence>MTARVLNGAFIDDPENPRRVYYCQPKRIPSLDEMLTFCAAERTMAKTLAISFDNGSLKDRYIRPDDQVRQPPVYCKPFCVSDHPRSVACALLKRAVQKGRGLRVVAVPFGGFQIQSLCYDFTIACSAAVHSMHFVKKIPTSDDEKAIKEKERSAKLKLFCTTRNKIFEKRNKGELDDEILTLTYKLLEKNPDIYTFWNIRRETIEKKITEWKNEQDRSNDDKYKVDCQQNIDSILNPELLLTQLCLELLRLFLPIRMIKVRGYTVDGCWKWGLINTGFSSLCSNPQSSRIWQFLSNSPLEVQPDQTKIGEWIDISKTPYVNKDLLRKAFDITIRPASLAISTITENCHQLIKLEPTNMIYKHLASRQILNSALRTKDEDGVTILDNILNGKEKRLVLRNRDIISLDGIELLAGLITDLDASGNKLKCLDDILLPNLEFLTVNENPIKW</sequence>
<dbReference type="SUPFAM" id="SSF48439">
    <property type="entry name" value="Protein prenylyltransferase"/>
    <property type="match status" value="1"/>
</dbReference>
<keyword evidence="7" id="KW-1185">Reference proteome</keyword>
<dbReference type="GO" id="GO:0004663">
    <property type="term" value="F:Rab geranylgeranyltransferase activity"/>
    <property type="evidence" value="ECO:0007669"/>
    <property type="project" value="UniProtKB-UniRule"/>
</dbReference>
<reference evidence="8" key="1">
    <citation type="submission" date="2016-11" db="UniProtKB">
        <authorList>
            <consortium name="WormBaseParasite"/>
        </authorList>
    </citation>
    <scope>IDENTIFICATION</scope>
</reference>
<accession>A0A1I7X9Q1</accession>